<dbReference type="EMBL" id="MU001830">
    <property type="protein sequence ID" value="KAF2796472.1"/>
    <property type="molecule type" value="Genomic_DNA"/>
</dbReference>
<gene>
    <name evidence="1" type="ORF">K505DRAFT_300166</name>
</gene>
<protein>
    <submittedName>
        <fullName evidence="1">Glycosyltransferase family 90 protein</fullName>
    </submittedName>
</protein>
<dbReference type="InterPro" id="IPR051091">
    <property type="entry name" value="O-Glucosyltr/Glycosyltrsf_90"/>
</dbReference>
<proteinExistence type="predicted"/>
<dbReference type="OrthoDB" id="541052at2759"/>
<sequence length="617" mass="68989">MTAAHPIEQLIATAEKEFRVVLKTQSTSLEEAAAKYRKKRGRHPPPGFDTWYNFAAEKGAIVVEEFWDQIYHDLGPFWGVEPHRFRHRTHAFHPKISIRDGVVSAPSIDGHARLAQWTDMLQSLASYPHVHLPDVDIPVNVNDEPAMLVPWETIDTALSTARRILLRPAEVLNEYSSLRDLDAENSTFTFDPEWLGPRLTHPSNAKEGPRPFWSLVRPACPLHSPAHVSPIFTDIWHPQGHTSDEHSAANMLPIHFPNNTLKGYVSNWTIAIDPCEYPNLQGLHGAFVAPGAMSVTTSLFPLFGASKISISNEILIPSSSDWNTSYSYVSQALALPWGENEEKLCWHYPATGGHNTARNWQRFQRHRFVAMLNATQLEVAEANLHAGNESSIGLAHSGNFRLLPGNEYKLITENGAAMAEWVAGWAQVGFTDLRCDEDESEKGACPYNGAHFSVTTAADSNNIEAEEDQKEKSCKYTAALDGDGGDSSVFLHSLNAGKAVLKASIYKQWYDARLTAWLHFIPMDNTLVDLYGIMEFFLGTRTEAGNEDFAHLKIEGGGHDAKAKKIAQTGKEWAGKVLRREDMLLYVYRLVLEYARVTDDRRVGLGWVGDLIGEERR</sequence>
<dbReference type="PANTHER" id="PTHR12203">
    <property type="entry name" value="KDEL LYS-ASP-GLU-LEU CONTAINING - RELATED"/>
    <property type="match status" value="1"/>
</dbReference>
<evidence type="ECO:0000313" key="1">
    <source>
        <dbReference type="EMBL" id="KAF2796472.1"/>
    </source>
</evidence>
<reference evidence="1" key="1">
    <citation type="journal article" date="2020" name="Stud. Mycol.">
        <title>101 Dothideomycetes genomes: a test case for predicting lifestyles and emergence of pathogens.</title>
        <authorList>
            <person name="Haridas S."/>
            <person name="Albert R."/>
            <person name="Binder M."/>
            <person name="Bloem J."/>
            <person name="Labutti K."/>
            <person name="Salamov A."/>
            <person name="Andreopoulos B."/>
            <person name="Baker S."/>
            <person name="Barry K."/>
            <person name="Bills G."/>
            <person name="Bluhm B."/>
            <person name="Cannon C."/>
            <person name="Castanera R."/>
            <person name="Culley D."/>
            <person name="Daum C."/>
            <person name="Ezra D."/>
            <person name="Gonzalez J."/>
            <person name="Henrissat B."/>
            <person name="Kuo A."/>
            <person name="Liang C."/>
            <person name="Lipzen A."/>
            <person name="Lutzoni F."/>
            <person name="Magnuson J."/>
            <person name="Mondo S."/>
            <person name="Nolan M."/>
            <person name="Ohm R."/>
            <person name="Pangilinan J."/>
            <person name="Park H.-J."/>
            <person name="Ramirez L."/>
            <person name="Alfaro M."/>
            <person name="Sun H."/>
            <person name="Tritt A."/>
            <person name="Yoshinaga Y."/>
            <person name="Zwiers L.-H."/>
            <person name="Turgeon B."/>
            <person name="Goodwin S."/>
            <person name="Spatafora J."/>
            <person name="Crous P."/>
            <person name="Grigoriev I."/>
        </authorList>
    </citation>
    <scope>NUCLEOTIDE SEQUENCE</scope>
    <source>
        <strain evidence="1">CBS 109.77</strain>
    </source>
</reference>
<name>A0A6A6XJ78_9PLEO</name>
<dbReference type="AlphaFoldDB" id="A0A6A6XJ78"/>
<organism evidence="1 2">
    <name type="scientific">Melanomma pulvis-pyrius CBS 109.77</name>
    <dbReference type="NCBI Taxonomy" id="1314802"/>
    <lineage>
        <taxon>Eukaryota</taxon>
        <taxon>Fungi</taxon>
        <taxon>Dikarya</taxon>
        <taxon>Ascomycota</taxon>
        <taxon>Pezizomycotina</taxon>
        <taxon>Dothideomycetes</taxon>
        <taxon>Pleosporomycetidae</taxon>
        <taxon>Pleosporales</taxon>
        <taxon>Melanommataceae</taxon>
        <taxon>Melanomma</taxon>
    </lineage>
</organism>
<dbReference type="GO" id="GO:0016740">
    <property type="term" value="F:transferase activity"/>
    <property type="evidence" value="ECO:0007669"/>
    <property type="project" value="UniProtKB-KW"/>
</dbReference>
<keyword evidence="2" id="KW-1185">Reference proteome</keyword>
<dbReference type="Proteomes" id="UP000799757">
    <property type="component" value="Unassembled WGS sequence"/>
</dbReference>
<dbReference type="PANTHER" id="PTHR12203:SF22">
    <property type="entry name" value="CAPSULE ASSOCIATED PROTEIN"/>
    <property type="match status" value="1"/>
</dbReference>
<evidence type="ECO:0000313" key="2">
    <source>
        <dbReference type="Proteomes" id="UP000799757"/>
    </source>
</evidence>
<keyword evidence="1" id="KW-0808">Transferase</keyword>
<accession>A0A6A6XJ78</accession>